<feature type="domain" description="DUF7507" evidence="5">
    <location>
        <begin position="987"/>
        <end position="1099"/>
    </location>
</feature>
<protein>
    <submittedName>
        <fullName evidence="6">Conserved repeat domain</fullName>
    </submittedName>
</protein>
<dbReference type="InterPro" id="IPR055354">
    <property type="entry name" value="DUF7507"/>
</dbReference>
<gene>
    <name evidence="6" type="ordered locus">Meso_0047</name>
</gene>
<dbReference type="EMBL" id="CP000390">
    <property type="protein sequence ID" value="ABG61452.1"/>
    <property type="molecule type" value="Genomic_DNA"/>
</dbReference>
<dbReference type="SUPFAM" id="SSF117074">
    <property type="entry name" value="Hypothetical protein PA1324"/>
    <property type="match status" value="1"/>
</dbReference>
<dbReference type="PANTHER" id="PTHR34819">
    <property type="entry name" value="LARGE CYSTEINE-RICH PERIPLASMIC PROTEIN OMCB"/>
    <property type="match status" value="1"/>
</dbReference>
<dbReference type="PANTHER" id="PTHR34819:SF5">
    <property type="entry name" value="CONSERVED REPEAT DOMAIN PROTEIN"/>
    <property type="match status" value="1"/>
</dbReference>
<feature type="domain" description="DUF11" evidence="2">
    <location>
        <begin position="586"/>
        <end position="713"/>
    </location>
</feature>
<dbReference type="InterPro" id="IPR013783">
    <property type="entry name" value="Ig-like_fold"/>
</dbReference>
<dbReference type="InterPro" id="IPR047589">
    <property type="entry name" value="DUF11_rpt"/>
</dbReference>
<proteinExistence type="predicted"/>
<dbReference type="Pfam" id="PF21959">
    <property type="entry name" value="DUF6923"/>
    <property type="match status" value="1"/>
</dbReference>
<dbReference type="KEGG" id="mes:Meso_0047"/>
<reference evidence="6" key="1">
    <citation type="submission" date="2006-06" db="EMBL/GenBank/DDBJ databases">
        <title>Complete sequence of chromosome of Chelativorans sp. BNC1.</title>
        <authorList>
            <consortium name="US DOE Joint Genome Institute"/>
            <person name="Copeland A."/>
            <person name="Lucas S."/>
            <person name="Lapidus A."/>
            <person name="Barry K."/>
            <person name="Detter J.C."/>
            <person name="Glavina del Rio T."/>
            <person name="Hammon N."/>
            <person name="Israni S."/>
            <person name="Dalin E."/>
            <person name="Tice H."/>
            <person name="Pitluck S."/>
            <person name="Chertkov O."/>
            <person name="Brettin T."/>
            <person name="Bruce D."/>
            <person name="Han C."/>
            <person name="Tapia R."/>
            <person name="Gilna P."/>
            <person name="Schmutz J."/>
            <person name="Larimer F."/>
            <person name="Land M."/>
            <person name="Hauser L."/>
            <person name="Kyrpides N."/>
            <person name="Mikhailova N."/>
            <person name="Richardson P."/>
        </authorList>
    </citation>
    <scope>NUCLEOTIDE SEQUENCE</scope>
    <source>
        <strain evidence="6">BNC1</strain>
    </source>
</reference>
<dbReference type="Pfam" id="PF01345">
    <property type="entry name" value="DUF11"/>
    <property type="match status" value="2"/>
</dbReference>
<dbReference type="STRING" id="266779.Meso_0047"/>
<dbReference type="Gene3D" id="2.60.120.260">
    <property type="entry name" value="Galactose-binding domain-like"/>
    <property type="match status" value="1"/>
</dbReference>
<evidence type="ECO:0000256" key="1">
    <source>
        <dbReference type="SAM" id="MobiDB-lite"/>
    </source>
</evidence>
<sequence length="1441" mass="151327" precursor="true">MQKPVFHSAVASSFLSRRQNIGGAATRRPGAVRRYPPGLLRSSLTGFLFLAAWVAFGTTEEARAQAGPTVSCTTDGAIFNTAYDSSSGGMLTSGTDANWDVALTTTDITGPPPGGLTYADAVVVDDPPANYTTSPFGNANWISHNSTATQPTPENYDIFYRYEFSLDPSVDPSTLDLQMTFFADNSVYEVWVNGVDQNIQSDYAPEDPYFYSGFQAGNGASGAMNGAWQTGLNTIVVHIKSGPGAQAFMAQIESTSVCQPTLTLRKIVDNSQGGSAGPGDFTLQAEGPTTIQGVMGDPAVTDASVPAGTYALSESYTELGYAASEYSCAIDGGAATDGNSVALENGQSAVCTITNTFSPSFGSCSPSMYLAQNVPTQLFRFETSDNPFDVNPIGPASNNQYNGIAMNPIDNYIYGFEINTTPPRLARVGSDGGVQVLGEIAGFPNATVTGEFSPDGTLYSATAGRLYTVNVTNRTATSVPLTGAATHGPDLAWYNGLLYSVTGTGQLVTIDPATGFVDTVGETGLTQNSFGGMFGASNGIFGSNNVGGFYRFNVETGRGTLISDLQGSGQNDGAKCATTPLTFPADVTIAKDDGSETYTAGGEVVYTIVVSNDGPFGVAGTLVNDPLPDGITDAEWTCGSPTGGGYCSVPSGTGAITDVPVDLPVDGDVGSSVTFTLTMTVPADFEGDLVNTATVTNPSDVPDPDPNDNESTDTNTVPVIRKVKELVGESGELAGVAEPGETLTYEITLTNPYDSARGSYELIDDYDENLTVVDAAGGTDDGDLITWTGLTVPAHDGTNPGQLVLTVQLQVVDPIPESVTRISNIVYEPNEIVDCRVTPTQCYELPASARILRMKQLVAEDGLTEGVAEPGERLTYEITLTNTGGPADDYAIQDLLDENTVFVSADNGGTHSGGNPGGGVVDWTGLSIPEHDGTNPGQLVLTVIATVVDPLPDGAIGISNMIKEPGDPDPVCPSDDCVTVPSQLTGLELVKTGTYEDTDGNGFANVGDTIHYKFTVTNTGNVVLQDVVPEDAGPTFDGQEGGGELSAFDPASATLEPGEETVFEASYVLTQADIDNGAGVEEGVENTATAVGYANGDRVTGTEVNSPGSGTSLDLPAAASNISIAKIANLRAIRRGEQAPFTIRVTNLAGSRVDGLTVVDRIPPGFRYVEGSATVGDVAVEPVEAGREIRFENLSLEGNQEIEIRLRMLALSSAGPGEHVNRARAEDASGRQLAPEAQAVVEILAEPVFDCGDVIGKVFDDVNRNGYQDQGEPGLPGVRVATVKGWLITTDEYGRFHVACADLPEARIGSNFIMKLDTRTLPTGYRLTTENPRVVRLTAGKTTKLNFGAAVGRVVRLELTDAAFAPDAAQLKPEWAESVDRLIGVLAEEQSVLRLTYFYGGVDRALAGARIMQARELIAERWRRRGGAYRLEIEMRVEAVQ</sequence>
<dbReference type="InterPro" id="IPR011044">
    <property type="entry name" value="Quino_amine_DH_bsu"/>
</dbReference>
<dbReference type="InterPro" id="IPR045826">
    <property type="entry name" value="SpaA_PFL_dom_2"/>
</dbReference>
<feature type="domain" description="DUF11" evidence="2">
    <location>
        <begin position="1122"/>
        <end position="1225"/>
    </location>
</feature>
<dbReference type="SUPFAM" id="SSF50969">
    <property type="entry name" value="YVTN repeat-like/Quinoprotein amine dehydrogenase"/>
    <property type="match status" value="1"/>
</dbReference>
<evidence type="ECO:0000259" key="2">
    <source>
        <dbReference type="Pfam" id="PF01345"/>
    </source>
</evidence>
<dbReference type="InterPro" id="IPR001434">
    <property type="entry name" value="OmcB-like_DUF11"/>
</dbReference>
<organism evidence="6">
    <name type="scientific">Chelativorans sp. (strain BNC1)</name>
    <dbReference type="NCBI Taxonomy" id="266779"/>
    <lineage>
        <taxon>Bacteria</taxon>
        <taxon>Pseudomonadati</taxon>
        <taxon>Pseudomonadota</taxon>
        <taxon>Alphaproteobacteria</taxon>
        <taxon>Hyphomicrobiales</taxon>
        <taxon>Phyllobacteriaceae</taxon>
        <taxon>Chelativorans</taxon>
    </lineage>
</organism>
<dbReference type="Pfam" id="PF19403">
    <property type="entry name" value="SpaA_2"/>
    <property type="match status" value="1"/>
</dbReference>
<dbReference type="InterPro" id="IPR054215">
    <property type="entry name" value="DUF6923"/>
</dbReference>
<dbReference type="Gene3D" id="2.60.40.10">
    <property type="entry name" value="Immunoglobulins"/>
    <property type="match status" value="1"/>
</dbReference>
<feature type="region of interest" description="Disordered" evidence="1">
    <location>
        <begin position="693"/>
        <end position="714"/>
    </location>
</feature>
<dbReference type="eggNOG" id="COG3391">
    <property type="taxonomic scope" value="Bacteria"/>
</dbReference>
<evidence type="ECO:0000259" key="4">
    <source>
        <dbReference type="Pfam" id="PF21959"/>
    </source>
</evidence>
<dbReference type="Pfam" id="PF24346">
    <property type="entry name" value="DUF7507"/>
    <property type="match status" value="1"/>
</dbReference>
<dbReference type="eggNOG" id="COG1361">
    <property type="taxonomic scope" value="Bacteria"/>
</dbReference>
<name>Q11MC3_CHESB</name>
<dbReference type="HOGENOM" id="CLU_251835_0_0_5"/>
<dbReference type="InterPro" id="IPR051172">
    <property type="entry name" value="Chlamydia_OmcB"/>
</dbReference>
<feature type="domain" description="DUF6923" evidence="4">
    <location>
        <begin position="369"/>
        <end position="578"/>
    </location>
</feature>
<accession>Q11MC3</accession>
<evidence type="ECO:0000259" key="3">
    <source>
        <dbReference type="Pfam" id="PF19403"/>
    </source>
</evidence>
<feature type="domain" description="SpaA-like prealbumin fold" evidence="3">
    <location>
        <begin position="261"/>
        <end position="353"/>
    </location>
</feature>
<evidence type="ECO:0000259" key="5">
    <source>
        <dbReference type="Pfam" id="PF24346"/>
    </source>
</evidence>
<feature type="compositionally biased region" description="Acidic residues" evidence="1">
    <location>
        <begin position="702"/>
        <end position="711"/>
    </location>
</feature>
<evidence type="ECO:0000313" key="6">
    <source>
        <dbReference type="EMBL" id="ABG61452.1"/>
    </source>
</evidence>
<dbReference type="NCBIfam" id="TIGR01451">
    <property type="entry name" value="B_ant_repeat"/>
    <property type="match status" value="4"/>
</dbReference>